<evidence type="ECO:0000256" key="1">
    <source>
        <dbReference type="SAM" id="MobiDB-lite"/>
    </source>
</evidence>
<feature type="region of interest" description="Disordered" evidence="1">
    <location>
        <begin position="1"/>
        <end position="22"/>
    </location>
</feature>
<feature type="region of interest" description="Disordered" evidence="1">
    <location>
        <begin position="54"/>
        <end position="89"/>
    </location>
</feature>
<evidence type="ECO:0000313" key="2">
    <source>
        <dbReference type="EMBL" id="KAG4413647.1"/>
    </source>
</evidence>
<keyword evidence="3" id="KW-1185">Reference proteome</keyword>
<protein>
    <submittedName>
        <fullName evidence="2">Uncharacterized protein</fullName>
    </submittedName>
</protein>
<feature type="compositionally biased region" description="Low complexity" evidence="1">
    <location>
        <begin position="70"/>
        <end position="81"/>
    </location>
</feature>
<dbReference type="OrthoDB" id="190201at2759"/>
<evidence type="ECO:0000313" key="3">
    <source>
        <dbReference type="Proteomes" id="UP000664132"/>
    </source>
</evidence>
<name>A0A8H7T5S6_9HELO</name>
<organism evidence="2 3">
    <name type="scientific">Cadophora malorum</name>
    <dbReference type="NCBI Taxonomy" id="108018"/>
    <lineage>
        <taxon>Eukaryota</taxon>
        <taxon>Fungi</taxon>
        <taxon>Dikarya</taxon>
        <taxon>Ascomycota</taxon>
        <taxon>Pezizomycotina</taxon>
        <taxon>Leotiomycetes</taxon>
        <taxon>Helotiales</taxon>
        <taxon>Ploettnerulaceae</taxon>
        <taxon>Cadophora</taxon>
    </lineage>
</organism>
<dbReference type="Proteomes" id="UP000664132">
    <property type="component" value="Unassembled WGS sequence"/>
</dbReference>
<gene>
    <name evidence="2" type="ORF">IFR04_013225</name>
</gene>
<dbReference type="AlphaFoldDB" id="A0A8H7T5S6"/>
<reference evidence="2" key="1">
    <citation type="submission" date="2021-02" db="EMBL/GenBank/DDBJ databases">
        <title>Genome sequence Cadophora malorum strain M34.</title>
        <authorList>
            <person name="Stefanovic E."/>
            <person name="Vu D."/>
            <person name="Scully C."/>
            <person name="Dijksterhuis J."/>
            <person name="Roader J."/>
            <person name="Houbraken J."/>
        </authorList>
    </citation>
    <scope>NUCLEOTIDE SEQUENCE</scope>
    <source>
        <strain evidence="2">M34</strain>
    </source>
</reference>
<sequence>MAQLRQRVSNTPPSNLPLSDFLPRTKEPSMLYSLLPSAVQSRLPRLPSIRRSVSMYGMSRKRKPAALRPSSGSSTSSASSGIRTPERGYTSAMVLSDTRTMMADDGLVDYFVEHVSSDEETVMPRKGRTQNMELTENKSGIGWKYANQGLSLLSLAVEESSTISQDPAFGNASFARQLYLHALTYLIRALPTDLTTEEQLSIRSSLPQGVVEPLRLEVNGFSQPPASASDSQPSLLHRTLASTIVQFFIFAQFVLPYIKYLLSAAYQYDREHKISEKVLSQGIETVDTLGKAGLSWTGAIYGMGDGKVGQVITKTAAWFVEGVTGGIHEGVGEGMVIMGAPRRSSGPERR</sequence>
<dbReference type="EMBL" id="JAFJYH010000303">
    <property type="protein sequence ID" value="KAG4413647.1"/>
    <property type="molecule type" value="Genomic_DNA"/>
</dbReference>
<comment type="caution">
    <text evidence="2">The sequence shown here is derived from an EMBL/GenBank/DDBJ whole genome shotgun (WGS) entry which is preliminary data.</text>
</comment>
<accession>A0A8H7T5S6</accession>
<proteinExistence type="predicted"/>
<feature type="compositionally biased region" description="Polar residues" evidence="1">
    <location>
        <begin position="1"/>
        <end position="17"/>
    </location>
</feature>